<dbReference type="AlphaFoldDB" id="A0AAW1UU54"/>
<dbReference type="EMBL" id="JARQZJ010000101">
    <property type="protein sequence ID" value="KAK9886684.1"/>
    <property type="molecule type" value="Genomic_DNA"/>
</dbReference>
<protein>
    <submittedName>
        <fullName evidence="1">Uncharacterized protein</fullName>
    </submittedName>
</protein>
<reference evidence="1 2" key="1">
    <citation type="submission" date="2023-03" db="EMBL/GenBank/DDBJ databases">
        <title>Genome insight into feeding habits of ladybird beetles.</title>
        <authorList>
            <person name="Li H.-S."/>
            <person name="Huang Y.-H."/>
            <person name="Pang H."/>
        </authorList>
    </citation>
    <scope>NUCLEOTIDE SEQUENCE [LARGE SCALE GENOMIC DNA]</scope>
    <source>
        <strain evidence="1">SYSU_2023b</strain>
        <tissue evidence="1">Whole body</tissue>
    </source>
</reference>
<keyword evidence="2" id="KW-1185">Reference proteome</keyword>
<sequence length="105" mass="12376">MNGFEIEISVFCIDRVPKCANYLDGEVFIKDVIAFLFKNDHESYLQNLVAYLSEEEKYFLKSFVQEDITLTDQQWIEIDSICEDNSQYVEEAPEELPQHRTLMIV</sequence>
<evidence type="ECO:0000313" key="2">
    <source>
        <dbReference type="Proteomes" id="UP001431783"/>
    </source>
</evidence>
<evidence type="ECO:0000313" key="1">
    <source>
        <dbReference type="EMBL" id="KAK9886684.1"/>
    </source>
</evidence>
<comment type="caution">
    <text evidence="1">The sequence shown here is derived from an EMBL/GenBank/DDBJ whole genome shotgun (WGS) entry which is preliminary data.</text>
</comment>
<dbReference type="Proteomes" id="UP001431783">
    <property type="component" value="Unassembled WGS sequence"/>
</dbReference>
<gene>
    <name evidence="1" type="ORF">WA026_017604</name>
</gene>
<accession>A0AAW1UU54</accession>
<organism evidence="1 2">
    <name type="scientific">Henosepilachna vigintioctopunctata</name>
    <dbReference type="NCBI Taxonomy" id="420089"/>
    <lineage>
        <taxon>Eukaryota</taxon>
        <taxon>Metazoa</taxon>
        <taxon>Ecdysozoa</taxon>
        <taxon>Arthropoda</taxon>
        <taxon>Hexapoda</taxon>
        <taxon>Insecta</taxon>
        <taxon>Pterygota</taxon>
        <taxon>Neoptera</taxon>
        <taxon>Endopterygota</taxon>
        <taxon>Coleoptera</taxon>
        <taxon>Polyphaga</taxon>
        <taxon>Cucujiformia</taxon>
        <taxon>Coccinelloidea</taxon>
        <taxon>Coccinellidae</taxon>
        <taxon>Epilachninae</taxon>
        <taxon>Epilachnini</taxon>
        <taxon>Henosepilachna</taxon>
    </lineage>
</organism>
<name>A0AAW1UU54_9CUCU</name>
<proteinExistence type="predicted"/>